<dbReference type="OrthoDB" id="3416028at2"/>
<dbReference type="AlphaFoldDB" id="A0A1V0A0M9"/>
<accession>A0A1V0A0M9</accession>
<proteinExistence type="predicted"/>
<reference evidence="2" key="1">
    <citation type="journal article" date="2017" name="Med. Chem. Commun.">
        <title>Nonomuraea sp. ATCC 55076 harbours the largest actinomycete chromosome to date and the kistamicin biosynthetic gene cluster.</title>
        <authorList>
            <person name="Nazari B."/>
            <person name="Forneris C.C."/>
            <person name="Gibson M.I."/>
            <person name="Moon K."/>
            <person name="Schramma K.R."/>
            <person name="Seyedsayamdost M.R."/>
        </authorList>
    </citation>
    <scope>NUCLEOTIDE SEQUENCE [LARGE SCALE GENOMIC DNA]</scope>
    <source>
        <strain evidence="2">ATCC 55076</strain>
    </source>
</reference>
<dbReference type="STRING" id="1909395.BKM31_21815"/>
<dbReference type="RefSeq" id="WP_080039937.1">
    <property type="nucleotide sequence ID" value="NZ_CP017717.1"/>
</dbReference>
<gene>
    <name evidence="1" type="ORF">BKM31_21815</name>
</gene>
<organism evidence="1 2">
    <name type="scientific">[Actinomadura] parvosata subsp. kistnae</name>
    <dbReference type="NCBI Taxonomy" id="1909395"/>
    <lineage>
        <taxon>Bacteria</taxon>
        <taxon>Bacillati</taxon>
        <taxon>Actinomycetota</taxon>
        <taxon>Actinomycetes</taxon>
        <taxon>Streptosporangiales</taxon>
        <taxon>Streptosporangiaceae</taxon>
        <taxon>Nonomuraea</taxon>
    </lineage>
</organism>
<protein>
    <submittedName>
        <fullName evidence="1">Uncharacterized protein</fullName>
    </submittedName>
</protein>
<dbReference type="Proteomes" id="UP000190797">
    <property type="component" value="Chromosome"/>
</dbReference>
<dbReference type="KEGG" id="noa:BKM31_21815"/>
<evidence type="ECO:0000313" key="2">
    <source>
        <dbReference type="Proteomes" id="UP000190797"/>
    </source>
</evidence>
<evidence type="ECO:0000313" key="1">
    <source>
        <dbReference type="EMBL" id="AQZ63748.1"/>
    </source>
</evidence>
<sequence length="354" mass="39184">MRLEDEVLLELARRLRQAETGGWTETAMRELVDGLGWEWRHRVEPPHREHHGPVLRTGLPTGDAYLRSVRRHAVEEYAEGEEYFGLYVPVDVPEDDPVAKADAFRRAADVLTGAFGPSSIMGVYGSPGPFYDSPASWGSPFRRWRGESDSLELRAGEQGPELLLQPNGPVESWHWRQSHGEPYALGGFFGVSRDPANEGLGMPGGWRTDDWDVFARALASVLITLPVEVRALGIARDLTHFGLWLGALHVYLSCDPVLELALCDFNPTPLPEPELLALGWLAGPPDAEHLADAAYRSPAHRPGEVDGRALARLVVGTARLNGHKSPRELYLVDHSQQVGEYYVQHYGLTLAEAP</sequence>
<name>A0A1V0A0M9_9ACTN</name>
<keyword evidence="2" id="KW-1185">Reference proteome</keyword>
<dbReference type="EMBL" id="CP017717">
    <property type="protein sequence ID" value="AQZ63748.1"/>
    <property type="molecule type" value="Genomic_DNA"/>
</dbReference>